<dbReference type="EMBL" id="JADCNL010000007">
    <property type="protein sequence ID" value="KAG0472668.1"/>
    <property type="molecule type" value="Genomic_DNA"/>
</dbReference>
<dbReference type="Proteomes" id="UP000639772">
    <property type="component" value="Chromosome 7"/>
</dbReference>
<feature type="transmembrane region" description="Helical" evidence="9">
    <location>
        <begin position="28"/>
        <end position="50"/>
    </location>
</feature>
<comment type="catalytic activity">
    <reaction evidence="7">
        <text>L-threonyl-[protein] + ATP = O-phospho-L-threonyl-[protein] + ADP + H(+)</text>
        <dbReference type="Rhea" id="RHEA:46608"/>
        <dbReference type="Rhea" id="RHEA-COMP:11060"/>
        <dbReference type="Rhea" id="RHEA-COMP:11605"/>
        <dbReference type="ChEBI" id="CHEBI:15378"/>
        <dbReference type="ChEBI" id="CHEBI:30013"/>
        <dbReference type="ChEBI" id="CHEBI:30616"/>
        <dbReference type="ChEBI" id="CHEBI:61977"/>
        <dbReference type="ChEBI" id="CHEBI:456216"/>
        <dbReference type="EC" id="2.7.11.1"/>
    </reaction>
</comment>
<keyword evidence="4" id="KW-0547">Nucleotide-binding</keyword>
<evidence type="ECO:0000256" key="8">
    <source>
        <dbReference type="ARBA" id="ARBA00048679"/>
    </source>
</evidence>
<dbReference type="EMBL" id="JADCNM010000007">
    <property type="protein sequence ID" value="KAG0474398.1"/>
    <property type="molecule type" value="Genomic_DNA"/>
</dbReference>
<feature type="domain" description="Protein kinase" evidence="10">
    <location>
        <begin position="85"/>
        <end position="380"/>
    </location>
</feature>
<dbReference type="EC" id="2.7.11.1" evidence="1"/>
<gene>
    <name evidence="12" type="ORF">HPP92_014084</name>
    <name evidence="11" type="ORF">HPP92_014525</name>
</gene>
<dbReference type="SMART" id="SM00220">
    <property type="entry name" value="S_TKc"/>
    <property type="match status" value="1"/>
</dbReference>
<dbReference type="OrthoDB" id="4062651at2759"/>
<evidence type="ECO:0000313" key="13">
    <source>
        <dbReference type="Proteomes" id="UP000636800"/>
    </source>
</evidence>
<keyword evidence="2" id="KW-0723">Serine/threonine-protein kinase</keyword>
<keyword evidence="9" id="KW-1133">Transmembrane helix</keyword>
<dbReference type="InterPro" id="IPR052059">
    <property type="entry name" value="CR_Ser/Thr_kinase"/>
</dbReference>
<evidence type="ECO:0000313" key="12">
    <source>
        <dbReference type="EMBL" id="KAG0474398.1"/>
    </source>
</evidence>
<dbReference type="SUPFAM" id="SSF56112">
    <property type="entry name" value="Protein kinase-like (PK-like)"/>
    <property type="match status" value="1"/>
</dbReference>
<protein>
    <recommendedName>
        <fullName evidence="1">non-specific serine/threonine protein kinase</fullName>
        <ecNumber evidence="1">2.7.11.1</ecNumber>
    </recommendedName>
</protein>
<dbReference type="Proteomes" id="UP000636800">
    <property type="component" value="Chromosome 7"/>
</dbReference>
<keyword evidence="9" id="KW-0472">Membrane</keyword>
<dbReference type="FunFam" id="3.30.200.20:FF:000466">
    <property type="entry name" value="Putative LRR receptor-like serine/threonine-protein kinase"/>
    <property type="match status" value="1"/>
</dbReference>
<dbReference type="PANTHER" id="PTHR47973">
    <property type="entry name" value="CYSTEINE-RICH RECEPTOR-LIKE PROTEIN KINASE 3"/>
    <property type="match status" value="1"/>
</dbReference>
<evidence type="ECO:0000256" key="6">
    <source>
        <dbReference type="ARBA" id="ARBA00022840"/>
    </source>
</evidence>
<evidence type="ECO:0000256" key="7">
    <source>
        <dbReference type="ARBA" id="ARBA00047899"/>
    </source>
</evidence>
<evidence type="ECO:0000256" key="4">
    <source>
        <dbReference type="ARBA" id="ARBA00022741"/>
    </source>
</evidence>
<evidence type="ECO:0000259" key="10">
    <source>
        <dbReference type="PROSITE" id="PS50011"/>
    </source>
</evidence>
<dbReference type="InterPro" id="IPR011009">
    <property type="entry name" value="Kinase-like_dom_sf"/>
</dbReference>
<evidence type="ECO:0000256" key="1">
    <source>
        <dbReference type="ARBA" id="ARBA00012513"/>
    </source>
</evidence>
<evidence type="ECO:0000256" key="5">
    <source>
        <dbReference type="ARBA" id="ARBA00022777"/>
    </source>
</evidence>
<dbReference type="GO" id="GO:0005524">
    <property type="term" value="F:ATP binding"/>
    <property type="evidence" value="ECO:0007669"/>
    <property type="project" value="UniProtKB-KW"/>
</dbReference>
<dbReference type="GO" id="GO:0004674">
    <property type="term" value="F:protein serine/threonine kinase activity"/>
    <property type="evidence" value="ECO:0007669"/>
    <property type="project" value="UniProtKB-KW"/>
</dbReference>
<name>A0A835QQ80_VANPL</name>
<sequence length="380" mass="42373">MKRRYLSQEASSFASATEHQKGHGGFQVLTVCIAVGASLVGLLLGFLLLLKCMKRKKLFKKSVCCPVTELRQYRFSEVERATDSFSEERLMGSGAFGKVYKGEFDEDKRTLAIKIAHSESFVSAVEFKNEIELLSRVRHKNLVGLVGYCIEASQKVLVYEYVSNGSLLEYIVGRERSPLTWQQRLNIAIGIARGLAYLHQEVSPGIIHRDVKPSNILIDDEFEPKISDFGLVKKGPLDDTSYVITQAQPCIENGRVEDILDQSLLLEACNMKVMLKMAQLGLGCTAWRPKDRPTMSQVASELEEAMSCAMRAVRRTSDARSEELESISIERVGLQRFFVESFEDLSLTSVSLRCLDVSGDSFGREGDKLSGIGGEETDVE</sequence>
<evidence type="ECO:0000313" key="11">
    <source>
        <dbReference type="EMBL" id="KAG0472668.1"/>
    </source>
</evidence>
<comment type="catalytic activity">
    <reaction evidence="8">
        <text>L-seryl-[protein] + ATP = O-phospho-L-seryl-[protein] + ADP + H(+)</text>
        <dbReference type="Rhea" id="RHEA:17989"/>
        <dbReference type="Rhea" id="RHEA-COMP:9863"/>
        <dbReference type="Rhea" id="RHEA-COMP:11604"/>
        <dbReference type="ChEBI" id="CHEBI:15378"/>
        <dbReference type="ChEBI" id="CHEBI:29999"/>
        <dbReference type="ChEBI" id="CHEBI:30616"/>
        <dbReference type="ChEBI" id="CHEBI:83421"/>
        <dbReference type="ChEBI" id="CHEBI:456216"/>
        <dbReference type="EC" id="2.7.11.1"/>
    </reaction>
</comment>
<accession>A0A835QQ80</accession>
<evidence type="ECO:0000256" key="9">
    <source>
        <dbReference type="SAM" id="Phobius"/>
    </source>
</evidence>
<dbReference type="PROSITE" id="PS00108">
    <property type="entry name" value="PROTEIN_KINASE_ST"/>
    <property type="match status" value="1"/>
</dbReference>
<organism evidence="11 13">
    <name type="scientific">Vanilla planifolia</name>
    <name type="common">Vanilla</name>
    <dbReference type="NCBI Taxonomy" id="51239"/>
    <lineage>
        <taxon>Eukaryota</taxon>
        <taxon>Viridiplantae</taxon>
        <taxon>Streptophyta</taxon>
        <taxon>Embryophyta</taxon>
        <taxon>Tracheophyta</taxon>
        <taxon>Spermatophyta</taxon>
        <taxon>Magnoliopsida</taxon>
        <taxon>Liliopsida</taxon>
        <taxon>Asparagales</taxon>
        <taxon>Orchidaceae</taxon>
        <taxon>Vanilloideae</taxon>
        <taxon>Vanilleae</taxon>
        <taxon>Vanilla</taxon>
    </lineage>
</organism>
<dbReference type="Pfam" id="PF00069">
    <property type="entry name" value="Pkinase"/>
    <property type="match status" value="1"/>
</dbReference>
<dbReference type="PROSITE" id="PS50011">
    <property type="entry name" value="PROTEIN_KINASE_DOM"/>
    <property type="match status" value="1"/>
</dbReference>
<dbReference type="Gene3D" id="1.10.510.10">
    <property type="entry name" value="Transferase(Phosphotransferase) domain 1"/>
    <property type="match status" value="2"/>
</dbReference>
<dbReference type="InterPro" id="IPR008271">
    <property type="entry name" value="Ser/Thr_kinase_AS"/>
</dbReference>
<keyword evidence="5" id="KW-0418">Kinase</keyword>
<dbReference type="Gene3D" id="3.30.200.20">
    <property type="entry name" value="Phosphorylase Kinase, domain 1"/>
    <property type="match status" value="1"/>
</dbReference>
<dbReference type="InterPro" id="IPR000719">
    <property type="entry name" value="Prot_kinase_dom"/>
</dbReference>
<evidence type="ECO:0000313" key="14">
    <source>
        <dbReference type="Proteomes" id="UP000639772"/>
    </source>
</evidence>
<proteinExistence type="predicted"/>
<comment type="caution">
    <text evidence="11">The sequence shown here is derived from an EMBL/GenBank/DDBJ whole genome shotgun (WGS) entry which is preliminary data.</text>
</comment>
<evidence type="ECO:0000256" key="2">
    <source>
        <dbReference type="ARBA" id="ARBA00022527"/>
    </source>
</evidence>
<keyword evidence="9" id="KW-0812">Transmembrane</keyword>
<keyword evidence="3" id="KW-0808">Transferase</keyword>
<keyword evidence="13" id="KW-1185">Reference proteome</keyword>
<evidence type="ECO:0000256" key="3">
    <source>
        <dbReference type="ARBA" id="ARBA00022679"/>
    </source>
</evidence>
<dbReference type="AlphaFoldDB" id="A0A835QQ80"/>
<reference evidence="13 14" key="1">
    <citation type="journal article" date="2020" name="Nat. Food">
        <title>A phased Vanilla planifolia genome enables genetic improvement of flavour and production.</title>
        <authorList>
            <person name="Hasing T."/>
            <person name="Tang H."/>
            <person name="Brym M."/>
            <person name="Khazi F."/>
            <person name="Huang T."/>
            <person name="Chambers A.H."/>
        </authorList>
    </citation>
    <scope>NUCLEOTIDE SEQUENCE [LARGE SCALE GENOMIC DNA]</scope>
    <source>
        <tissue evidence="11">Leaf</tissue>
    </source>
</reference>
<dbReference type="FunFam" id="1.10.510.10:FF:001023">
    <property type="entry name" value="Os07g0541700 protein"/>
    <property type="match status" value="1"/>
</dbReference>
<keyword evidence="6" id="KW-0067">ATP-binding</keyword>